<dbReference type="AlphaFoldDB" id="A0A5C1I7L4"/>
<evidence type="ECO:0000256" key="1">
    <source>
        <dbReference type="SAM" id="Phobius"/>
    </source>
</evidence>
<keyword evidence="1" id="KW-0812">Transmembrane</keyword>
<organism evidence="2 3">
    <name type="scientific">Mucilaginibacter rubeus</name>
    <dbReference type="NCBI Taxonomy" id="2027860"/>
    <lineage>
        <taxon>Bacteria</taxon>
        <taxon>Pseudomonadati</taxon>
        <taxon>Bacteroidota</taxon>
        <taxon>Sphingobacteriia</taxon>
        <taxon>Sphingobacteriales</taxon>
        <taxon>Sphingobacteriaceae</taxon>
        <taxon>Mucilaginibacter</taxon>
    </lineage>
</organism>
<dbReference type="EMBL" id="CP043450">
    <property type="protein sequence ID" value="QEM14035.1"/>
    <property type="molecule type" value="Genomic_DNA"/>
</dbReference>
<dbReference type="RefSeq" id="WP_112574520.1">
    <property type="nucleotide sequence ID" value="NZ_CP043450.1"/>
</dbReference>
<reference evidence="2" key="1">
    <citation type="submission" date="2019-08" db="EMBL/GenBank/DDBJ databases">
        <title>Comparative genome analysis confer to the adaptation heavy metal polluted environment.</title>
        <authorList>
            <person name="Li Y."/>
        </authorList>
    </citation>
    <scope>NUCLEOTIDE SEQUENCE [LARGE SCALE GENOMIC DNA]</scope>
    <source>
        <strain evidence="2">P1</strain>
    </source>
</reference>
<keyword evidence="3" id="KW-1185">Reference proteome</keyword>
<feature type="transmembrane region" description="Helical" evidence="1">
    <location>
        <begin position="267"/>
        <end position="287"/>
    </location>
</feature>
<proteinExistence type="predicted"/>
<gene>
    <name evidence="2" type="ORF">DEO27_029805</name>
</gene>
<feature type="transmembrane region" description="Helical" evidence="1">
    <location>
        <begin position="74"/>
        <end position="97"/>
    </location>
</feature>
<protein>
    <submittedName>
        <fullName evidence="2">Uncharacterized protein</fullName>
    </submittedName>
</protein>
<feature type="transmembrane region" description="Helical" evidence="1">
    <location>
        <begin position="46"/>
        <end position="62"/>
    </location>
</feature>
<evidence type="ECO:0000313" key="3">
    <source>
        <dbReference type="Proteomes" id="UP000251402"/>
    </source>
</evidence>
<accession>A0A5C1I7L4</accession>
<name>A0A5C1I7L4_9SPHI</name>
<keyword evidence="1" id="KW-1133">Transmembrane helix</keyword>
<keyword evidence="1" id="KW-0472">Membrane</keyword>
<feature type="transmembrane region" description="Helical" evidence="1">
    <location>
        <begin position="12"/>
        <end position="34"/>
    </location>
</feature>
<dbReference type="OrthoDB" id="9778341at2"/>
<dbReference type="Proteomes" id="UP000251402">
    <property type="component" value="Chromosome"/>
</dbReference>
<dbReference type="KEGG" id="mrub:DEO27_029805"/>
<sequence length="291" mass="33034">MNQIVSRIKFLFIPFLPIAVLAISTYSFLFWLICVRLKILNLRDDIGSPMVLMLVFVLALLLPRFKRFSNTRPALMSSLFMAWGAMVAPCIPIQSYIKAVTAKLIVLDHVSQFNDYPPDYYYQLKNFYIDKQFTRFKTTVKVSGKRHDYLAINIFAVTPLFDNSGAAGIAHTEKSGIAWLGAEYPAVIDNKLPQPEKDEQYRAAIEGGKQSLQNKNLYDFKYLVRLEPAESENYIAAVRSKDSLNDVQPVIFLPTDISLDDVRKDKLFSVFLAFGLGSLVFLIALIITPKK</sequence>
<evidence type="ECO:0000313" key="2">
    <source>
        <dbReference type="EMBL" id="QEM14035.1"/>
    </source>
</evidence>